<evidence type="ECO:0000256" key="1">
    <source>
        <dbReference type="SAM" id="MobiDB-lite"/>
    </source>
</evidence>
<reference evidence="2 3" key="1">
    <citation type="journal article" date="2015" name="Nature">
        <title>rRNA introns, odd ribosomes, and small enigmatic genomes across a large radiation of phyla.</title>
        <authorList>
            <person name="Brown C.T."/>
            <person name="Hug L.A."/>
            <person name="Thomas B.C."/>
            <person name="Sharon I."/>
            <person name="Castelle C.J."/>
            <person name="Singh A."/>
            <person name="Wilkins M.J."/>
            <person name="Williams K.H."/>
            <person name="Banfield J.F."/>
        </authorList>
    </citation>
    <scope>NUCLEOTIDE SEQUENCE [LARGE SCALE GENOMIC DNA]</scope>
</reference>
<dbReference type="EMBL" id="LCRR01000001">
    <property type="protein sequence ID" value="KKW38060.1"/>
    <property type="molecule type" value="Genomic_DNA"/>
</dbReference>
<protein>
    <submittedName>
        <fullName evidence="2">Uncharacterized protein</fullName>
    </submittedName>
</protein>
<proteinExistence type="predicted"/>
<comment type="caution">
    <text evidence="2">The sequence shown here is derived from an EMBL/GenBank/DDBJ whole genome shotgun (WGS) entry which is preliminary data.</text>
</comment>
<dbReference type="Proteomes" id="UP000033852">
    <property type="component" value="Unassembled WGS sequence"/>
</dbReference>
<name>A0A0G1Y4F8_9BACT</name>
<accession>A0A0G1Y4F8</accession>
<sequence length="48" mass="5629">MKNKSKSDLLPRGFASGELEESQKELEEKMRKEFEERCARTRGDLANR</sequence>
<evidence type="ECO:0000313" key="2">
    <source>
        <dbReference type="EMBL" id="KKW38060.1"/>
    </source>
</evidence>
<gene>
    <name evidence="2" type="ORF">UY86_C0001G0033</name>
</gene>
<organism evidence="2 3">
    <name type="scientific">Candidatus Adlerbacteria bacterium GW2011_GWB1_54_7</name>
    <dbReference type="NCBI Taxonomy" id="1618607"/>
    <lineage>
        <taxon>Bacteria</taxon>
        <taxon>Candidatus Adleribacteriota</taxon>
    </lineage>
</organism>
<feature type="region of interest" description="Disordered" evidence="1">
    <location>
        <begin position="1"/>
        <end position="28"/>
    </location>
</feature>
<dbReference type="AlphaFoldDB" id="A0A0G1Y4F8"/>
<dbReference type="STRING" id="1618607.UY86_C0001G0033"/>
<evidence type="ECO:0000313" key="3">
    <source>
        <dbReference type="Proteomes" id="UP000033852"/>
    </source>
</evidence>